<feature type="chain" id="PRO_5045426120" evidence="1">
    <location>
        <begin position="22"/>
        <end position="107"/>
    </location>
</feature>
<feature type="signal peptide" evidence="1">
    <location>
        <begin position="1"/>
        <end position="21"/>
    </location>
</feature>
<keyword evidence="3" id="KW-1185">Reference proteome</keyword>
<gene>
    <name evidence="2" type="ORF">CLO192961_LOCUS294576</name>
</gene>
<reference evidence="2 3" key="1">
    <citation type="submission" date="2019-06" db="EMBL/GenBank/DDBJ databases">
        <authorList>
            <person name="Broberg M."/>
        </authorList>
    </citation>
    <scope>NUCLEOTIDE SEQUENCE [LARGE SCALE GENOMIC DNA]</scope>
</reference>
<dbReference type="Proteomes" id="UP000766486">
    <property type="component" value="Unassembled WGS sequence"/>
</dbReference>
<sequence length="107" mass="11730">MTTSGGSTVWSISMALKTAWCQLAAEMDGRPVEWQDAHTDSIRLPHDRGVHRTSVEELIGQLVGQGAEVAEDADEEADVEHESILVWLPVLEAQKMGELLAVFLQGF</sequence>
<accession>A0ABY6UL81</accession>
<organism evidence="2 3">
    <name type="scientific">Bionectria ochroleuca</name>
    <name type="common">Gliocladium roseum</name>
    <dbReference type="NCBI Taxonomy" id="29856"/>
    <lineage>
        <taxon>Eukaryota</taxon>
        <taxon>Fungi</taxon>
        <taxon>Dikarya</taxon>
        <taxon>Ascomycota</taxon>
        <taxon>Pezizomycotina</taxon>
        <taxon>Sordariomycetes</taxon>
        <taxon>Hypocreomycetidae</taxon>
        <taxon>Hypocreales</taxon>
        <taxon>Bionectriaceae</taxon>
        <taxon>Clonostachys</taxon>
    </lineage>
</organism>
<evidence type="ECO:0000256" key="1">
    <source>
        <dbReference type="SAM" id="SignalP"/>
    </source>
</evidence>
<dbReference type="EMBL" id="CABFNS010000824">
    <property type="protein sequence ID" value="VUC30775.1"/>
    <property type="molecule type" value="Genomic_DNA"/>
</dbReference>
<comment type="caution">
    <text evidence="2">The sequence shown here is derived from an EMBL/GenBank/DDBJ whole genome shotgun (WGS) entry which is preliminary data.</text>
</comment>
<evidence type="ECO:0000313" key="2">
    <source>
        <dbReference type="EMBL" id="VUC30775.1"/>
    </source>
</evidence>
<protein>
    <submittedName>
        <fullName evidence="2">Uncharacterized protein</fullName>
    </submittedName>
</protein>
<name>A0ABY6UL81_BIOOC</name>
<evidence type="ECO:0000313" key="3">
    <source>
        <dbReference type="Proteomes" id="UP000766486"/>
    </source>
</evidence>
<proteinExistence type="predicted"/>
<keyword evidence="1" id="KW-0732">Signal</keyword>